<name>A0A839UCM2_9HYPH</name>
<comment type="caution">
    <text evidence="2">The sequence shown here is derived from an EMBL/GenBank/DDBJ whole genome shotgun (WGS) entry which is preliminary data.</text>
</comment>
<sequence>MGRTHVAVAKAQKGNWVVCVRGNTLPPLPSPLWGGQERSDGEGFSSKREYPSLLLRSLPPHKGEGKRSSPQ</sequence>
<proteinExistence type="predicted"/>
<evidence type="ECO:0000313" key="3">
    <source>
        <dbReference type="Proteomes" id="UP000554520"/>
    </source>
</evidence>
<evidence type="ECO:0000256" key="1">
    <source>
        <dbReference type="SAM" id="MobiDB-lite"/>
    </source>
</evidence>
<evidence type="ECO:0000313" key="2">
    <source>
        <dbReference type="EMBL" id="MBB3148758.1"/>
    </source>
</evidence>
<keyword evidence="3" id="KW-1185">Reference proteome</keyword>
<reference evidence="2 3" key="1">
    <citation type="submission" date="2020-08" db="EMBL/GenBank/DDBJ databases">
        <title>Genomic Encyclopedia of Type Strains, Phase III (KMG-III): the genomes of soil and plant-associated and newly described type strains.</title>
        <authorList>
            <person name="Whitman W."/>
        </authorList>
    </citation>
    <scope>NUCLEOTIDE SEQUENCE [LARGE SCALE GENOMIC DNA]</scope>
    <source>
        <strain evidence="2 3">CECT 7015</strain>
    </source>
</reference>
<accession>A0A839UCM2</accession>
<dbReference type="Proteomes" id="UP000554520">
    <property type="component" value="Unassembled WGS sequence"/>
</dbReference>
<protein>
    <submittedName>
        <fullName evidence="2">Uncharacterized protein</fullName>
    </submittedName>
</protein>
<feature type="region of interest" description="Disordered" evidence="1">
    <location>
        <begin position="26"/>
        <end position="71"/>
    </location>
</feature>
<dbReference type="AlphaFoldDB" id="A0A839UCM2"/>
<feature type="compositionally biased region" description="Basic and acidic residues" evidence="1">
    <location>
        <begin position="37"/>
        <end position="50"/>
    </location>
</feature>
<feature type="compositionally biased region" description="Basic and acidic residues" evidence="1">
    <location>
        <begin position="61"/>
        <end position="71"/>
    </location>
</feature>
<gene>
    <name evidence="2" type="ORF">FHS21_005206</name>
</gene>
<dbReference type="EMBL" id="JACHXN010000022">
    <property type="protein sequence ID" value="MBB3148758.1"/>
    <property type="molecule type" value="Genomic_DNA"/>
</dbReference>
<organism evidence="2 3">
    <name type="scientific">Phyllobacterium trifolii</name>
    <dbReference type="NCBI Taxonomy" id="300193"/>
    <lineage>
        <taxon>Bacteria</taxon>
        <taxon>Pseudomonadati</taxon>
        <taxon>Pseudomonadota</taxon>
        <taxon>Alphaproteobacteria</taxon>
        <taxon>Hyphomicrobiales</taxon>
        <taxon>Phyllobacteriaceae</taxon>
        <taxon>Phyllobacterium</taxon>
    </lineage>
</organism>